<organism evidence="1 2">
    <name type="scientific">Sousa chinensis</name>
    <name type="common">Indo-pacific humpbacked dolphin</name>
    <name type="synonym">Steno chinensis</name>
    <dbReference type="NCBI Taxonomy" id="103600"/>
    <lineage>
        <taxon>Eukaryota</taxon>
        <taxon>Metazoa</taxon>
        <taxon>Chordata</taxon>
        <taxon>Craniata</taxon>
        <taxon>Vertebrata</taxon>
        <taxon>Euteleostomi</taxon>
        <taxon>Mammalia</taxon>
        <taxon>Eutheria</taxon>
        <taxon>Laurasiatheria</taxon>
        <taxon>Artiodactyla</taxon>
        <taxon>Whippomorpha</taxon>
        <taxon>Cetacea</taxon>
        <taxon>Odontoceti</taxon>
        <taxon>Delphinidae</taxon>
        <taxon>Sousa</taxon>
    </lineage>
</organism>
<dbReference type="AlphaFoldDB" id="A0A484GR15"/>
<proteinExistence type="predicted"/>
<evidence type="ECO:0000313" key="2">
    <source>
        <dbReference type="Proteomes" id="UP000295264"/>
    </source>
</evidence>
<comment type="caution">
    <text evidence="1">The sequence shown here is derived from an EMBL/GenBank/DDBJ whole genome shotgun (WGS) entry which is preliminary data.</text>
</comment>
<keyword evidence="2" id="KW-1185">Reference proteome</keyword>
<accession>A0A484GR15</accession>
<protein>
    <submittedName>
        <fullName evidence="1">Uncharacterized protein</fullName>
    </submittedName>
</protein>
<name>A0A484GR15_SOUCH</name>
<sequence>SRRGLWRWRGSRGNCCSPSGVHQPPPEIPLDEEVENIIWSSHISLATVMPGEEGHPATIMVTNPRYEG</sequence>
<feature type="non-terminal residue" evidence="1">
    <location>
        <position position="1"/>
    </location>
</feature>
<reference evidence="1 2" key="1">
    <citation type="journal article" date="2018" name="Genomics">
        <title>Molecular footprints of inshore aquatic adaptation in Indo-Pacific humpback dolphin (Sousa chinensis).</title>
        <authorList>
            <person name="Ming Y."/>
            <person name="Jian J."/>
            <person name="Yu F."/>
            <person name="Yu X."/>
            <person name="Wang J."/>
            <person name="Liu W."/>
        </authorList>
    </citation>
    <scope>NUCLEOTIDE SEQUENCE [LARGE SCALE GENOMIC DNA]</scope>
    <source>
        <strain evidence="1">MY-2018</strain>
        <tissue evidence="1">Skin</tissue>
    </source>
</reference>
<dbReference type="Proteomes" id="UP000295264">
    <property type="component" value="Unassembled WGS sequence"/>
</dbReference>
<evidence type="ECO:0000313" key="1">
    <source>
        <dbReference type="EMBL" id="TEA38033.1"/>
    </source>
</evidence>
<gene>
    <name evidence="1" type="ORF">DBR06_SOUSAS27910025</name>
</gene>
<dbReference type="EMBL" id="QWLN02004850">
    <property type="protein sequence ID" value="TEA38033.1"/>
    <property type="molecule type" value="Genomic_DNA"/>
</dbReference>